<evidence type="ECO:0000256" key="2">
    <source>
        <dbReference type="ARBA" id="ARBA00023002"/>
    </source>
</evidence>
<dbReference type="GO" id="GO:0016491">
    <property type="term" value="F:oxidoreductase activity"/>
    <property type="evidence" value="ECO:0007669"/>
    <property type="project" value="UniProtKB-KW"/>
</dbReference>
<sequence length="179" mass="19094">MNILITGASKGIGFATAKMLADQGHQVVGLARTKPNNFPGAFHTIDLGCETARVTLFNELATEHKFDGLLNNVGLVNPAPIEDITLEHFDACIDINLRCSLQAAQAVVPHMKDQGQGRIVFTSSMVVAGVPFRTSYAASKSGMVSFTRSWALELATHGITVNSVAPGPVETELFNTNNP</sequence>
<dbReference type="PROSITE" id="PS00061">
    <property type="entry name" value="ADH_SHORT"/>
    <property type="match status" value="1"/>
</dbReference>
<dbReference type="SUPFAM" id="SSF51735">
    <property type="entry name" value="NAD(P)-binding Rossmann-fold domains"/>
    <property type="match status" value="1"/>
</dbReference>
<organism evidence="3">
    <name type="scientific">marine metagenome</name>
    <dbReference type="NCBI Taxonomy" id="408172"/>
    <lineage>
        <taxon>unclassified sequences</taxon>
        <taxon>metagenomes</taxon>
        <taxon>ecological metagenomes</taxon>
    </lineage>
</organism>
<dbReference type="PANTHER" id="PTHR43477">
    <property type="entry name" value="DIHYDROANTICAPSIN 7-DEHYDROGENASE"/>
    <property type="match status" value="1"/>
</dbReference>
<dbReference type="CDD" id="cd05233">
    <property type="entry name" value="SDR_c"/>
    <property type="match status" value="1"/>
</dbReference>
<evidence type="ECO:0000313" key="3">
    <source>
        <dbReference type="EMBL" id="SVC78427.1"/>
    </source>
</evidence>
<comment type="similarity">
    <text evidence="1">Belongs to the short-chain dehydrogenases/reductases (SDR) family.</text>
</comment>
<dbReference type="AlphaFoldDB" id="A0A382Q010"/>
<name>A0A382Q010_9ZZZZ</name>
<keyword evidence="2" id="KW-0560">Oxidoreductase</keyword>
<dbReference type="Pfam" id="PF00106">
    <property type="entry name" value="adh_short"/>
    <property type="match status" value="1"/>
</dbReference>
<dbReference type="InterPro" id="IPR051122">
    <property type="entry name" value="SDR_DHRS6-like"/>
</dbReference>
<evidence type="ECO:0000256" key="1">
    <source>
        <dbReference type="ARBA" id="ARBA00006484"/>
    </source>
</evidence>
<dbReference type="PRINTS" id="PR00080">
    <property type="entry name" value="SDRFAMILY"/>
</dbReference>
<dbReference type="InterPro" id="IPR036291">
    <property type="entry name" value="NAD(P)-bd_dom_sf"/>
</dbReference>
<accession>A0A382Q010</accession>
<reference evidence="3" key="1">
    <citation type="submission" date="2018-05" db="EMBL/GenBank/DDBJ databases">
        <authorList>
            <person name="Lanie J.A."/>
            <person name="Ng W.-L."/>
            <person name="Kazmierczak K.M."/>
            <person name="Andrzejewski T.M."/>
            <person name="Davidsen T.M."/>
            <person name="Wayne K.J."/>
            <person name="Tettelin H."/>
            <person name="Glass J.I."/>
            <person name="Rusch D."/>
            <person name="Podicherti R."/>
            <person name="Tsui H.-C.T."/>
            <person name="Winkler M.E."/>
        </authorList>
    </citation>
    <scope>NUCLEOTIDE SEQUENCE</scope>
</reference>
<dbReference type="PRINTS" id="PR00081">
    <property type="entry name" value="GDHRDH"/>
</dbReference>
<dbReference type="InterPro" id="IPR020904">
    <property type="entry name" value="Sc_DH/Rdtase_CS"/>
</dbReference>
<dbReference type="PANTHER" id="PTHR43477:SF1">
    <property type="entry name" value="DIHYDROANTICAPSIN 7-DEHYDROGENASE"/>
    <property type="match status" value="1"/>
</dbReference>
<dbReference type="InterPro" id="IPR002347">
    <property type="entry name" value="SDR_fam"/>
</dbReference>
<proteinExistence type="inferred from homology"/>
<dbReference type="EMBL" id="UINC01110724">
    <property type="protein sequence ID" value="SVC78427.1"/>
    <property type="molecule type" value="Genomic_DNA"/>
</dbReference>
<dbReference type="Gene3D" id="3.40.50.720">
    <property type="entry name" value="NAD(P)-binding Rossmann-like Domain"/>
    <property type="match status" value="1"/>
</dbReference>
<gene>
    <name evidence="3" type="ORF">METZ01_LOCUS331281</name>
</gene>
<evidence type="ECO:0008006" key="4">
    <source>
        <dbReference type="Google" id="ProtNLM"/>
    </source>
</evidence>
<feature type="non-terminal residue" evidence="3">
    <location>
        <position position="179"/>
    </location>
</feature>
<protein>
    <recommendedName>
        <fullName evidence="4">Short-chain dehydrogenase</fullName>
    </recommendedName>
</protein>